<dbReference type="AlphaFoldDB" id="A0A0C5H2V6"/>
<evidence type="ECO:0000259" key="3">
    <source>
        <dbReference type="Pfam" id="PF23127"/>
    </source>
</evidence>
<evidence type="ECO:0000256" key="1">
    <source>
        <dbReference type="SAM" id="MobiDB-lite"/>
    </source>
</evidence>
<keyword evidence="4" id="KW-0614">Plasmid</keyword>
<geneLocation type="plasmid" evidence="4">
    <name>pB-3002cz</name>
</geneLocation>
<feature type="compositionally biased region" description="Low complexity" evidence="1">
    <location>
        <begin position="439"/>
        <end position="448"/>
    </location>
</feature>
<keyword evidence="2" id="KW-0812">Transmembrane</keyword>
<feature type="transmembrane region" description="Helical" evidence="2">
    <location>
        <begin position="88"/>
        <end position="107"/>
    </location>
</feature>
<dbReference type="Pfam" id="PF23127">
    <property type="entry name" value="DotM_C"/>
    <property type="match status" value="1"/>
</dbReference>
<feature type="region of interest" description="Disordered" evidence="1">
    <location>
        <begin position="377"/>
        <end position="472"/>
    </location>
</feature>
<feature type="domain" description="DotM C-terminal cytoplasmic" evidence="3">
    <location>
        <begin position="182"/>
        <end position="360"/>
    </location>
</feature>
<evidence type="ECO:0000256" key="2">
    <source>
        <dbReference type="SAM" id="Phobius"/>
    </source>
</evidence>
<organism evidence="4">
    <name type="scientific">Klebsiella pneumoniae</name>
    <dbReference type="NCBI Taxonomy" id="573"/>
    <lineage>
        <taxon>Bacteria</taxon>
        <taxon>Pseudomonadati</taxon>
        <taxon>Pseudomonadota</taxon>
        <taxon>Gammaproteobacteria</taxon>
        <taxon>Enterobacterales</taxon>
        <taxon>Enterobacteriaceae</taxon>
        <taxon>Klebsiella/Raoultella group</taxon>
        <taxon>Klebsiella</taxon>
        <taxon>Klebsiella pneumoniae complex</taxon>
    </lineage>
</organism>
<dbReference type="InterPro" id="IPR056464">
    <property type="entry name" value="DotM_C"/>
</dbReference>
<keyword evidence="2" id="KW-1133">Transmembrane helix</keyword>
<feature type="transmembrane region" description="Helical" evidence="2">
    <location>
        <begin position="14"/>
        <end position="47"/>
    </location>
</feature>
<name>A0A0C5H2V6_KLEPN</name>
<protein>
    <submittedName>
        <fullName evidence="4">TrbA</fullName>
    </submittedName>
</protein>
<feature type="compositionally biased region" description="Acidic residues" evidence="1">
    <location>
        <begin position="463"/>
        <end position="472"/>
    </location>
</feature>
<sequence length="472" mass="53281">MSQNRQAATGHDDAYGFLLIPAALVIICWLWFSKFVWASCLLLYWLWGMVDFQRIHPWVAEKINLLARTGNHAQAVSWHDWFAVMNETSGILLIFLLPIAISALVSIKNHPSQPMKSKRIVNIHTLPQIMSKWSPAIVPVLAESRSPDLLMNDDGPERRWAEKPEEFAARHGLITSRMLDREKARDVFISQLGTRLSASPDTLQDYEKALFAVFGLQVLMNNRKAAKKLLDDLNRSCLPRNRKERKRTKNLYRPDFSLAEKTFQKVWQAEGMQEIHATHQYVRTALSDLLGHDIRLPPSQYLWLKPIDRTLWYALHGADTASVFVEGAGVIAQTRFEIVVRKEKLPLQIDYVESAIDGLQYELEGLGLVHERRVKKTERRKKAPDWLPPTLGQDSFTDLHSDEPEPAEAEQPEDNPIAAQAHPSQEAGINAVPSPTYHADTATSAAQPATPPHVSHDAAAGEPADDDEPAYI</sequence>
<dbReference type="EMBL" id="KJ958926">
    <property type="protein sequence ID" value="AJP18474.1"/>
    <property type="molecule type" value="Genomic_DNA"/>
</dbReference>
<keyword evidence="2" id="KW-0472">Membrane</keyword>
<feature type="compositionally biased region" description="Acidic residues" evidence="1">
    <location>
        <begin position="404"/>
        <end position="413"/>
    </location>
</feature>
<evidence type="ECO:0000313" key="4">
    <source>
        <dbReference type="EMBL" id="AJP18474.1"/>
    </source>
</evidence>
<dbReference type="RefSeq" id="WP_015632440.1">
    <property type="nucleotide sequence ID" value="NZ_CABFWU010000003.1"/>
</dbReference>
<accession>A0A0C5H2V6</accession>
<proteinExistence type="predicted"/>
<reference evidence="4" key="1">
    <citation type="journal article" date="2015" name="Antimicrob. Agents Chemother.">
        <title>Complete nucleotide sequences of two NDM-1-encoding plasmids from the same sequence type 11 Klebsiella pneumoniae strain.</title>
        <authorList>
            <person name="Studentova V."/>
            <person name="Dobiasova H."/>
            <person name="Hedlova D."/>
            <person name="Dolejska M."/>
            <person name="Papagiannitsis C.C."/>
            <person name="Hrabak J."/>
        </authorList>
    </citation>
    <scope>NUCLEOTIDE SEQUENCE</scope>
    <source>
        <strain evidence="4">Kpn-3002cz</strain>
        <plasmid evidence="4">pB-3002cz</plasmid>
    </source>
</reference>